<accession>A0A1H7SKP1</accession>
<proteinExistence type="predicted"/>
<evidence type="ECO:0000313" key="2">
    <source>
        <dbReference type="EMBL" id="SEL72274.1"/>
    </source>
</evidence>
<dbReference type="Gene3D" id="1.20.120.10">
    <property type="entry name" value="Cytochrome c/b562"/>
    <property type="match status" value="1"/>
</dbReference>
<keyword evidence="3" id="KW-1185">Reference proteome</keyword>
<dbReference type="GO" id="GO:0005506">
    <property type="term" value="F:iron ion binding"/>
    <property type="evidence" value="ECO:0007669"/>
    <property type="project" value="InterPro"/>
</dbReference>
<evidence type="ECO:0000313" key="3">
    <source>
        <dbReference type="Proteomes" id="UP000199582"/>
    </source>
</evidence>
<dbReference type="InterPro" id="IPR010980">
    <property type="entry name" value="Cyt_c/b562"/>
</dbReference>
<dbReference type="PROSITE" id="PS51009">
    <property type="entry name" value="CYTCII"/>
    <property type="match status" value="1"/>
</dbReference>
<feature type="signal peptide" evidence="1">
    <location>
        <begin position="1"/>
        <end position="22"/>
    </location>
</feature>
<gene>
    <name evidence="2" type="ORF">SAMN05443999_107141</name>
</gene>
<dbReference type="OrthoDB" id="8115790at2"/>
<dbReference type="GO" id="GO:0009055">
    <property type="term" value="F:electron transfer activity"/>
    <property type="evidence" value="ECO:0007669"/>
    <property type="project" value="InterPro"/>
</dbReference>
<dbReference type="EMBL" id="FOAG01000007">
    <property type="protein sequence ID" value="SEL72274.1"/>
    <property type="molecule type" value="Genomic_DNA"/>
</dbReference>
<protein>
    <submittedName>
        <fullName evidence="2">Cytochrome c556</fullName>
    </submittedName>
</protein>
<dbReference type="InterPro" id="IPR002321">
    <property type="entry name" value="Cyt_c_II"/>
</dbReference>
<dbReference type="AlphaFoldDB" id="A0A1H7SKP1"/>
<keyword evidence="1" id="KW-0732">Signal</keyword>
<dbReference type="SUPFAM" id="SSF47175">
    <property type="entry name" value="Cytochromes"/>
    <property type="match status" value="1"/>
</dbReference>
<organism evidence="2 3">
    <name type="scientific">Roseovarius azorensis</name>
    <dbReference type="NCBI Taxonomy" id="1287727"/>
    <lineage>
        <taxon>Bacteria</taxon>
        <taxon>Pseudomonadati</taxon>
        <taxon>Pseudomonadota</taxon>
        <taxon>Alphaproteobacteria</taxon>
        <taxon>Rhodobacterales</taxon>
        <taxon>Roseobacteraceae</taxon>
        <taxon>Roseovarius</taxon>
    </lineage>
</organism>
<dbReference type="Pfam" id="PF01322">
    <property type="entry name" value="Cytochrom_C_2"/>
    <property type="match status" value="1"/>
</dbReference>
<dbReference type="Proteomes" id="UP000199582">
    <property type="component" value="Unassembled WGS sequence"/>
</dbReference>
<reference evidence="2 3" key="1">
    <citation type="submission" date="2016-10" db="EMBL/GenBank/DDBJ databases">
        <authorList>
            <person name="de Groot N.N."/>
        </authorList>
    </citation>
    <scope>NUCLEOTIDE SEQUENCE [LARGE SCALE GENOMIC DNA]</scope>
    <source>
        <strain evidence="2 3">DSM 100674</strain>
    </source>
</reference>
<dbReference type="GO" id="GO:0022900">
    <property type="term" value="P:electron transport chain"/>
    <property type="evidence" value="ECO:0007669"/>
    <property type="project" value="InterPro"/>
</dbReference>
<feature type="chain" id="PRO_5009299800" evidence="1">
    <location>
        <begin position="23"/>
        <end position="210"/>
    </location>
</feature>
<sequence length="210" mass="22254">MAIRAKITITLTASAMAAAATAHTGATGVVLDRMNGMTAIRDIVAELAPMMQRTVPYDAFTVSEGARVISSHAGEKMLSLFPEDSLEGVTYARSEIWESWQDFESLAEDLEIYADALSAAARNGLQPAENMAAMDHSAMAAQPAPPAEKVFTIAELMGYAENPGEIAASRAVAEPTEPALDLTKLAADDLFNRISGTCSSCHAQFRAGRS</sequence>
<dbReference type="RefSeq" id="WP_093037164.1">
    <property type="nucleotide sequence ID" value="NZ_FOAG01000007.1"/>
</dbReference>
<dbReference type="GO" id="GO:0020037">
    <property type="term" value="F:heme binding"/>
    <property type="evidence" value="ECO:0007669"/>
    <property type="project" value="InterPro"/>
</dbReference>
<name>A0A1H7SKP1_9RHOB</name>
<dbReference type="STRING" id="1287727.SAMN05443999_107141"/>
<evidence type="ECO:0000256" key="1">
    <source>
        <dbReference type="SAM" id="SignalP"/>
    </source>
</evidence>